<comment type="similarity">
    <text evidence="2 4">Belongs to the FliE family.</text>
</comment>
<dbReference type="HAMAP" id="MF_00724">
    <property type="entry name" value="FliE"/>
    <property type="match status" value="1"/>
</dbReference>
<dbReference type="PANTHER" id="PTHR34653:SF1">
    <property type="entry name" value="FLAGELLAR HOOK-BASAL BODY COMPLEX PROTEIN FLIE"/>
    <property type="match status" value="1"/>
</dbReference>
<dbReference type="GO" id="GO:0071973">
    <property type="term" value="P:bacterial-type flagellum-dependent cell motility"/>
    <property type="evidence" value="ECO:0007669"/>
    <property type="project" value="InterPro"/>
</dbReference>
<keyword evidence="5" id="KW-0969">Cilium</keyword>
<keyword evidence="5" id="KW-0966">Cell projection</keyword>
<comment type="caution">
    <text evidence="5">The sequence shown here is derived from an EMBL/GenBank/DDBJ whole genome shotgun (WGS) entry which is preliminary data.</text>
</comment>
<accession>A0A918U7U7</accession>
<protein>
    <recommendedName>
        <fullName evidence="4">Flagellar hook-basal body complex protein FliE</fullName>
    </recommendedName>
</protein>
<evidence type="ECO:0000256" key="4">
    <source>
        <dbReference type="HAMAP-Rule" id="MF_00724"/>
    </source>
</evidence>
<evidence type="ECO:0000256" key="2">
    <source>
        <dbReference type="ARBA" id="ARBA00009272"/>
    </source>
</evidence>
<dbReference type="PANTHER" id="PTHR34653">
    <property type="match status" value="1"/>
</dbReference>
<name>A0A918U7U7_9NEIS</name>
<dbReference type="GO" id="GO:0005198">
    <property type="term" value="F:structural molecule activity"/>
    <property type="evidence" value="ECO:0007669"/>
    <property type="project" value="InterPro"/>
</dbReference>
<keyword evidence="6" id="KW-1185">Reference proteome</keyword>
<organism evidence="5 6">
    <name type="scientific">Paludibacterium paludis</name>
    <dbReference type="NCBI Taxonomy" id="1225769"/>
    <lineage>
        <taxon>Bacteria</taxon>
        <taxon>Pseudomonadati</taxon>
        <taxon>Pseudomonadota</taxon>
        <taxon>Betaproteobacteria</taxon>
        <taxon>Neisseriales</taxon>
        <taxon>Chromobacteriaceae</taxon>
        <taxon>Paludibacterium</taxon>
    </lineage>
</organism>
<dbReference type="Pfam" id="PF02049">
    <property type="entry name" value="FliE"/>
    <property type="match status" value="1"/>
</dbReference>
<reference evidence="5" key="2">
    <citation type="submission" date="2020-09" db="EMBL/GenBank/DDBJ databases">
        <authorList>
            <person name="Sun Q."/>
            <person name="Kim S."/>
        </authorList>
    </citation>
    <scope>NUCLEOTIDE SEQUENCE</scope>
    <source>
        <strain evidence="5">KCTC 32182</strain>
    </source>
</reference>
<reference evidence="5" key="1">
    <citation type="journal article" date="2014" name="Int. J. Syst. Evol. Microbiol.">
        <title>Complete genome sequence of Corynebacterium casei LMG S-19264T (=DSM 44701T), isolated from a smear-ripened cheese.</title>
        <authorList>
            <consortium name="US DOE Joint Genome Institute (JGI-PGF)"/>
            <person name="Walter F."/>
            <person name="Albersmeier A."/>
            <person name="Kalinowski J."/>
            <person name="Ruckert C."/>
        </authorList>
    </citation>
    <scope>NUCLEOTIDE SEQUENCE</scope>
    <source>
        <strain evidence="5">KCTC 32182</strain>
    </source>
</reference>
<dbReference type="RefSeq" id="WP_189530559.1">
    <property type="nucleotide sequence ID" value="NZ_BMYX01000001.1"/>
</dbReference>
<comment type="subcellular location">
    <subcellularLocation>
        <location evidence="1 4">Bacterial flagellum basal body</location>
    </subcellularLocation>
</comment>
<proteinExistence type="inferred from homology"/>
<keyword evidence="3 4" id="KW-0975">Bacterial flagellum</keyword>
<dbReference type="InterPro" id="IPR001624">
    <property type="entry name" value="FliE"/>
</dbReference>
<evidence type="ECO:0000313" key="6">
    <source>
        <dbReference type="Proteomes" id="UP000645257"/>
    </source>
</evidence>
<dbReference type="GO" id="GO:0003774">
    <property type="term" value="F:cytoskeletal motor activity"/>
    <property type="evidence" value="ECO:0007669"/>
    <property type="project" value="InterPro"/>
</dbReference>
<evidence type="ECO:0000256" key="3">
    <source>
        <dbReference type="ARBA" id="ARBA00023143"/>
    </source>
</evidence>
<sequence>MKSEIGGLILGDKATILGEMSRIGARAIAPAAQTLTGSSAAPVSFSDSLSAAVRSVDAAERKASDKVADVESGRSDDLVGAMLMTQEANLSFSALVQVRNKLVGAVDDLIKMPV</sequence>
<dbReference type="PRINTS" id="PR01006">
    <property type="entry name" value="FLGHOOKFLIE"/>
</dbReference>
<dbReference type="AlphaFoldDB" id="A0A918U7U7"/>
<dbReference type="Proteomes" id="UP000645257">
    <property type="component" value="Unassembled WGS sequence"/>
</dbReference>
<evidence type="ECO:0000256" key="1">
    <source>
        <dbReference type="ARBA" id="ARBA00004117"/>
    </source>
</evidence>
<evidence type="ECO:0000313" key="5">
    <source>
        <dbReference type="EMBL" id="GGY04587.1"/>
    </source>
</evidence>
<dbReference type="EMBL" id="BMYX01000001">
    <property type="protein sequence ID" value="GGY04587.1"/>
    <property type="molecule type" value="Genomic_DNA"/>
</dbReference>
<dbReference type="GO" id="GO:0009425">
    <property type="term" value="C:bacterial-type flagellum basal body"/>
    <property type="evidence" value="ECO:0007669"/>
    <property type="project" value="UniProtKB-SubCell"/>
</dbReference>
<keyword evidence="5" id="KW-0282">Flagellum</keyword>
<gene>
    <name evidence="5" type="primary">lfiE</name>
    <name evidence="4" type="synonym">fliE</name>
    <name evidence="5" type="ORF">GCM10011289_03880</name>
</gene>